<feature type="domain" description="Helicase ATP-binding" evidence="2">
    <location>
        <begin position="49"/>
        <end position="123"/>
    </location>
</feature>
<dbReference type="GO" id="GO:0003676">
    <property type="term" value="F:nucleic acid binding"/>
    <property type="evidence" value="ECO:0007669"/>
    <property type="project" value="InterPro"/>
</dbReference>
<dbReference type="EMBL" id="KN838610">
    <property type="protein sequence ID" value="KIK01216.1"/>
    <property type="molecule type" value="Genomic_DNA"/>
</dbReference>
<dbReference type="OrthoDB" id="10261556at2759"/>
<feature type="region of interest" description="Disordered" evidence="1">
    <location>
        <begin position="1"/>
        <end position="23"/>
    </location>
</feature>
<dbReference type="PROSITE" id="PS51192">
    <property type="entry name" value="HELICASE_ATP_BIND_1"/>
    <property type="match status" value="1"/>
</dbReference>
<dbReference type="Pfam" id="PF00270">
    <property type="entry name" value="DEAD"/>
    <property type="match status" value="1"/>
</dbReference>
<dbReference type="InterPro" id="IPR011545">
    <property type="entry name" value="DEAD/DEAH_box_helicase_dom"/>
</dbReference>
<reference evidence="3 4" key="1">
    <citation type="submission" date="2014-04" db="EMBL/GenBank/DDBJ databases">
        <authorList>
            <consortium name="DOE Joint Genome Institute"/>
            <person name="Kuo A."/>
            <person name="Kohler A."/>
            <person name="Nagy L.G."/>
            <person name="Floudas D."/>
            <person name="Copeland A."/>
            <person name="Barry K.W."/>
            <person name="Cichocki N."/>
            <person name="Veneault-Fourrey C."/>
            <person name="LaButti K."/>
            <person name="Lindquist E.A."/>
            <person name="Lipzen A."/>
            <person name="Lundell T."/>
            <person name="Morin E."/>
            <person name="Murat C."/>
            <person name="Sun H."/>
            <person name="Tunlid A."/>
            <person name="Henrissat B."/>
            <person name="Grigoriev I.V."/>
            <person name="Hibbett D.S."/>
            <person name="Martin F."/>
            <person name="Nordberg H.P."/>
            <person name="Cantor M.N."/>
            <person name="Hua S.X."/>
        </authorList>
    </citation>
    <scope>NUCLEOTIDE SEQUENCE [LARGE SCALE GENOMIC DNA]</scope>
    <source>
        <strain evidence="3 4">LaAM-08-1</strain>
    </source>
</reference>
<dbReference type="InterPro" id="IPR027417">
    <property type="entry name" value="P-loop_NTPase"/>
</dbReference>
<accession>A0A0C9X808</accession>
<evidence type="ECO:0000259" key="2">
    <source>
        <dbReference type="PROSITE" id="PS51192"/>
    </source>
</evidence>
<evidence type="ECO:0000313" key="3">
    <source>
        <dbReference type="EMBL" id="KIK01216.1"/>
    </source>
</evidence>
<dbReference type="Proteomes" id="UP000054477">
    <property type="component" value="Unassembled WGS sequence"/>
</dbReference>
<dbReference type="SUPFAM" id="SSF52540">
    <property type="entry name" value="P-loop containing nucleoside triphosphate hydrolases"/>
    <property type="match status" value="1"/>
</dbReference>
<dbReference type="GO" id="GO:0005524">
    <property type="term" value="F:ATP binding"/>
    <property type="evidence" value="ECO:0007669"/>
    <property type="project" value="InterPro"/>
</dbReference>
<sequence length="123" mass="13251">MSTSSTPSSTSIPNPSTASTPREWTVQEVRNLVQQKFGKRPCWYQVKTALALYAGKDVIGCAPTGAGKTLSFWIPLLMALEDGHDAMTIVVTPLNLLGKQNEALLEKAGIHLSIESREEIGGP</sequence>
<dbReference type="AlphaFoldDB" id="A0A0C9X808"/>
<dbReference type="STRING" id="1095629.A0A0C9X808"/>
<proteinExistence type="predicted"/>
<evidence type="ECO:0000256" key="1">
    <source>
        <dbReference type="SAM" id="MobiDB-lite"/>
    </source>
</evidence>
<dbReference type="InterPro" id="IPR014001">
    <property type="entry name" value="Helicase_ATP-bd"/>
</dbReference>
<protein>
    <recommendedName>
        <fullName evidence="2">Helicase ATP-binding domain-containing protein</fullName>
    </recommendedName>
</protein>
<feature type="compositionally biased region" description="Low complexity" evidence="1">
    <location>
        <begin position="1"/>
        <end position="21"/>
    </location>
</feature>
<organism evidence="3 4">
    <name type="scientific">Laccaria amethystina LaAM-08-1</name>
    <dbReference type="NCBI Taxonomy" id="1095629"/>
    <lineage>
        <taxon>Eukaryota</taxon>
        <taxon>Fungi</taxon>
        <taxon>Dikarya</taxon>
        <taxon>Basidiomycota</taxon>
        <taxon>Agaricomycotina</taxon>
        <taxon>Agaricomycetes</taxon>
        <taxon>Agaricomycetidae</taxon>
        <taxon>Agaricales</taxon>
        <taxon>Agaricineae</taxon>
        <taxon>Hydnangiaceae</taxon>
        <taxon>Laccaria</taxon>
    </lineage>
</organism>
<name>A0A0C9X808_9AGAR</name>
<dbReference type="Gene3D" id="3.40.50.300">
    <property type="entry name" value="P-loop containing nucleotide triphosphate hydrolases"/>
    <property type="match status" value="1"/>
</dbReference>
<dbReference type="HOGENOM" id="CLU_001103_20_0_1"/>
<evidence type="ECO:0000313" key="4">
    <source>
        <dbReference type="Proteomes" id="UP000054477"/>
    </source>
</evidence>
<gene>
    <name evidence="3" type="ORF">K443DRAFT_575506</name>
</gene>
<reference evidence="4" key="2">
    <citation type="submission" date="2015-01" db="EMBL/GenBank/DDBJ databases">
        <title>Evolutionary Origins and Diversification of the Mycorrhizal Mutualists.</title>
        <authorList>
            <consortium name="DOE Joint Genome Institute"/>
            <consortium name="Mycorrhizal Genomics Consortium"/>
            <person name="Kohler A."/>
            <person name="Kuo A."/>
            <person name="Nagy L.G."/>
            <person name="Floudas D."/>
            <person name="Copeland A."/>
            <person name="Barry K.W."/>
            <person name="Cichocki N."/>
            <person name="Veneault-Fourrey C."/>
            <person name="LaButti K."/>
            <person name="Lindquist E.A."/>
            <person name="Lipzen A."/>
            <person name="Lundell T."/>
            <person name="Morin E."/>
            <person name="Murat C."/>
            <person name="Riley R."/>
            <person name="Ohm R."/>
            <person name="Sun H."/>
            <person name="Tunlid A."/>
            <person name="Henrissat B."/>
            <person name="Grigoriev I.V."/>
            <person name="Hibbett D.S."/>
            <person name="Martin F."/>
        </authorList>
    </citation>
    <scope>NUCLEOTIDE SEQUENCE [LARGE SCALE GENOMIC DNA]</scope>
    <source>
        <strain evidence="4">LaAM-08-1</strain>
    </source>
</reference>
<keyword evidence="4" id="KW-1185">Reference proteome</keyword>